<gene>
    <name evidence="14" type="primary">lig</name>
    <name evidence="17" type="ORF">PV02_03865</name>
</gene>
<dbReference type="GO" id="GO:0006310">
    <property type="term" value="P:DNA recombination"/>
    <property type="evidence" value="ECO:0007669"/>
    <property type="project" value="UniProtKB-UniRule"/>
</dbReference>
<dbReference type="GO" id="GO:0005524">
    <property type="term" value="F:ATP binding"/>
    <property type="evidence" value="ECO:0007669"/>
    <property type="project" value="UniProtKB-UniRule"/>
</dbReference>
<dbReference type="InterPro" id="IPR022865">
    <property type="entry name" value="DNA_ligae_ATP-dep_bac/arc"/>
</dbReference>
<dbReference type="Gene3D" id="1.10.3260.10">
    <property type="entry name" value="DNA ligase, ATP-dependent, N-terminal domain"/>
    <property type="match status" value="1"/>
</dbReference>
<dbReference type="Proteomes" id="UP001206983">
    <property type="component" value="Unassembled WGS sequence"/>
</dbReference>
<keyword evidence="11 14" id="KW-0233">DNA recombination</keyword>
<feature type="binding site" evidence="14">
    <location>
        <position position="306"/>
    </location>
    <ligand>
        <name>ATP</name>
        <dbReference type="ChEBI" id="CHEBI:30616"/>
    </ligand>
</feature>
<dbReference type="InterPro" id="IPR012309">
    <property type="entry name" value="DNA_ligase_ATP-dep_C"/>
</dbReference>
<evidence type="ECO:0000256" key="4">
    <source>
        <dbReference type="ARBA" id="ARBA00022618"/>
    </source>
</evidence>
<dbReference type="SUPFAM" id="SSF50249">
    <property type="entry name" value="Nucleic acid-binding proteins"/>
    <property type="match status" value="1"/>
</dbReference>
<dbReference type="InterPro" id="IPR000977">
    <property type="entry name" value="DNA_ligase_ATP-dep"/>
</dbReference>
<dbReference type="InterPro" id="IPR050191">
    <property type="entry name" value="ATP-dep_DNA_ligase"/>
</dbReference>
<feature type="binding site" evidence="14">
    <location>
        <position position="254"/>
    </location>
    <ligand>
        <name>ATP</name>
        <dbReference type="ChEBI" id="CHEBI:30616"/>
    </ligand>
</feature>
<keyword evidence="6 14" id="KW-0479">Metal-binding</keyword>
<dbReference type="EMBL" id="JTEO01000002">
    <property type="protein sequence ID" value="MCQ6962268.1"/>
    <property type="molecule type" value="Genomic_DNA"/>
</dbReference>
<dbReference type="GO" id="GO:0051301">
    <property type="term" value="P:cell division"/>
    <property type="evidence" value="ECO:0007669"/>
    <property type="project" value="UniProtKB-KW"/>
</dbReference>
<evidence type="ECO:0000256" key="14">
    <source>
        <dbReference type="HAMAP-Rule" id="MF_00407"/>
    </source>
</evidence>
<evidence type="ECO:0000256" key="2">
    <source>
        <dbReference type="ARBA" id="ARBA00013308"/>
    </source>
</evidence>
<feature type="binding site" evidence="14">
    <location>
        <position position="346"/>
    </location>
    <ligand>
        <name>ATP</name>
        <dbReference type="ChEBI" id="CHEBI:30616"/>
    </ligand>
</feature>
<evidence type="ECO:0000259" key="16">
    <source>
        <dbReference type="PROSITE" id="PS50160"/>
    </source>
</evidence>
<comment type="caution">
    <text evidence="17">The sequence shown here is derived from an EMBL/GenBank/DDBJ whole genome shotgun (WGS) entry which is preliminary data.</text>
</comment>
<evidence type="ECO:0000313" key="17">
    <source>
        <dbReference type="EMBL" id="MCQ6962268.1"/>
    </source>
</evidence>
<feature type="active site" description="N6-AMP-lysine intermediate" evidence="14">
    <location>
        <position position="256"/>
    </location>
</feature>
<dbReference type="GO" id="GO:0071897">
    <property type="term" value="P:DNA biosynthetic process"/>
    <property type="evidence" value="ECO:0007669"/>
    <property type="project" value="InterPro"/>
</dbReference>
<dbReference type="GO" id="GO:0006273">
    <property type="term" value="P:lagging strand elongation"/>
    <property type="evidence" value="ECO:0007669"/>
    <property type="project" value="TreeGrafter"/>
</dbReference>
<comment type="function">
    <text evidence="14">DNA ligase that seals nicks in double-stranded DNA during DNA replication, DNA recombination and DNA repair.</text>
</comment>
<feature type="binding site" evidence="14">
    <location>
        <position position="421"/>
    </location>
    <ligand>
        <name>ATP</name>
        <dbReference type="ChEBI" id="CHEBI:30616"/>
    </ligand>
</feature>
<dbReference type="GO" id="GO:0046872">
    <property type="term" value="F:metal ion binding"/>
    <property type="evidence" value="ECO:0007669"/>
    <property type="project" value="UniProtKB-KW"/>
</dbReference>
<dbReference type="FunFam" id="3.30.470.30:FF:000012">
    <property type="entry name" value="Probable DNA ligase"/>
    <property type="match status" value="1"/>
</dbReference>
<evidence type="ECO:0000256" key="12">
    <source>
        <dbReference type="ARBA" id="ARBA00023204"/>
    </source>
</evidence>
<dbReference type="PROSITE" id="PS50160">
    <property type="entry name" value="DNA_LIGASE_A3"/>
    <property type="match status" value="1"/>
</dbReference>
<dbReference type="InterPro" id="IPR016059">
    <property type="entry name" value="DNA_ligase_ATP-dep_CS"/>
</dbReference>
<evidence type="ECO:0000256" key="5">
    <source>
        <dbReference type="ARBA" id="ARBA00022705"/>
    </source>
</evidence>
<dbReference type="AlphaFoldDB" id="A0AAE3H9Y2"/>
<keyword evidence="12 14" id="KW-0234">DNA repair</keyword>
<dbReference type="GO" id="GO:0003677">
    <property type="term" value="F:DNA binding"/>
    <property type="evidence" value="ECO:0007669"/>
    <property type="project" value="InterPro"/>
</dbReference>
<dbReference type="HAMAP" id="MF_00407">
    <property type="entry name" value="DNA_ligase"/>
    <property type="match status" value="1"/>
</dbReference>
<dbReference type="RefSeq" id="WP_256622049.1">
    <property type="nucleotide sequence ID" value="NZ_JTEO01000002.1"/>
</dbReference>
<keyword evidence="7 14" id="KW-0547">Nucleotide-binding</keyword>
<dbReference type="PANTHER" id="PTHR45674:SF7">
    <property type="entry name" value="DNA LIGASE"/>
    <property type="match status" value="1"/>
</dbReference>
<dbReference type="Pfam" id="PF01068">
    <property type="entry name" value="DNA_ligase_A_M"/>
    <property type="match status" value="1"/>
</dbReference>
<dbReference type="SUPFAM" id="SSF56091">
    <property type="entry name" value="DNA ligase/mRNA capping enzyme, catalytic domain"/>
    <property type="match status" value="1"/>
</dbReference>
<dbReference type="CDD" id="cd07901">
    <property type="entry name" value="Adenylation_DNA_ligase_Arch_LigB"/>
    <property type="match status" value="1"/>
</dbReference>
<feature type="binding site" evidence="14">
    <location>
        <position position="276"/>
    </location>
    <ligand>
        <name>ATP</name>
        <dbReference type="ChEBI" id="CHEBI:30616"/>
    </ligand>
</feature>
<dbReference type="EC" id="6.5.1.1" evidence="14"/>
<dbReference type="InterPro" id="IPR036599">
    <property type="entry name" value="DNA_ligase_N_sf"/>
</dbReference>
<organism evidence="17 18">
    <name type="scientific">Methanolobus chelungpuianus</name>
    <dbReference type="NCBI Taxonomy" id="502115"/>
    <lineage>
        <taxon>Archaea</taxon>
        <taxon>Methanobacteriati</taxon>
        <taxon>Methanobacteriota</taxon>
        <taxon>Stenosarchaea group</taxon>
        <taxon>Methanomicrobia</taxon>
        <taxon>Methanosarcinales</taxon>
        <taxon>Methanosarcinaceae</taxon>
        <taxon>Methanolobus</taxon>
    </lineage>
</organism>
<name>A0AAE3H9Y2_9EURY</name>
<keyword evidence="10 14" id="KW-0460">Magnesium</keyword>
<evidence type="ECO:0000313" key="18">
    <source>
        <dbReference type="Proteomes" id="UP001206983"/>
    </source>
</evidence>
<sequence>MTSFREFAQACKVIEATPGSLEMTSQVAELLKKVSPEELPIVTHFVMGEVFPAWSSQEVGVGAGILYAALARSSGLSVGDIENLVKETGDIGRTAVKALARKSKGQATFSSFLEEAPELSLHEVFERFQAISRSSGKGSQTSKIKNLQYLFNCSGSEEVGYIARLAVEDLRIGVGEGIVRDAIASAFNVPVVSVERAFMLTNDMGLVASTAREGGTEAVEGLGLQLNRPIRMMLAQIAPTIESAIAEVGEAAIEWKFDGARVQIHKDGDRVTLYSRKLEDISSSLPDIAASIRKYVHADSAILDGEAVALDERGHPRAFQDILRRLRRKYEVDSTAKEIPLSINIFDIMYLNGEDLIDLPLIRRREMLENCVENGDSISVDRQVLTSNYEEISVIYTEALKAGHEGIMIKNPQSPYSPGKRGKNWLKKKPVMETLDLVVIGAEWGYGKRTSFMGSFALACHDPRTGRFLPVGKVATGFSDEQLAELTAIFSDLIVMESGIRIELKPQVIFEVAFEEIQKSTNYESGYALRFPRLVNVRDDKSLEDVETLGRLEEMYRLQRERGIGPDTA</sequence>
<evidence type="ECO:0000256" key="11">
    <source>
        <dbReference type="ARBA" id="ARBA00023172"/>
    </source>
</evidence>
<dbReference type="InterPro" id="IPR012340">
    <property type="entry name" value="NA-bd_OB-fold"/>
</dbReference>
<dbReference type="GO" id="GO:0006281">
    <property type="term" value="P:DNA repair"/>
    <property type="evidence" value="ECO:0007669"/>
    <property type="project" value="UniProtKB-UniRule"/>
</dbReference>
<dbReference type="PROSITE" id="PS00697">
    <property type="entry name" value="DNA_LIGASE_A1"/>
    <property type="match status" value="1"/>
</dbReference>
<feature type="domain" description="ATP-dependent DNA ligase family profile" evidence="16">
    <location>
        <begin position="334"/>
        <end position="462"/>
    </location>
</feature>
<reference evidence="17 18" key="1">
    <citation type="journal article" date="2011" name="Appl. Environ. Microbiol.">
        <title>Methanogenic archaea isolated from Taiwan's Chelungpu fault.</title>
        <authorList>
            <person name="Wu S.Y."/>
            <person name="Lai M.C."/>
        </authorList>
    </citation>
    <scope>NUCLEOTIDE SEQUENCE [LARGE SCALE GENOMIC DNA]</scope>
    <source>
        <strain evidence="17 18">St545Mb</strain>
    </source>
</reference>
<keyword evidence="5 14" id="KW-0235">DNA replication</keyword>
<keyword evidence="4 14" id="KW-0132">Cell division</keyword>
<dbReference type="CDD" id="cd07972">
    <property type="entry name" value="OBF_DNA_ligase_Arch_LigB"/>
    <property type="match status" value="1"/>
</dbReference>
<feature type="binding site" evidence="14">
    <location>
        <position position="427"/>
    </location>
    <ligand>
        <name>ATP</name>
        <dbReference type="ChEBI" id="CHEBI:30616"/>
    </ligand>
</feature>
<evidence type="ECO:0000256" key="8">
    <source>
        <dbReference type="ARBA" id="ARBA00022763"/>
    </source>
</evidence>
<protein>
    <recommendedName>
        <fullName evidence="2 14">DNA ligase</fullName>
        <ecNumber evidence="14">6.5.1.1</ecNumber>
    </recommendedName>
    <alternativeName>
        <fullName evidence="14">Polydeoxyribonucleotide synthase [ATP]</fullName>
    </alternativeName>
</protein>
<dbReference type="Gene3D" id="2.40.50.140">
    <property type="entry name" value="Nucleic acid-binding proteins"/>
    <property type="match status" value="1"/>
</dbReference>
<comment type="similarity">
    <text evidence="1 14 15">Belongs to the ATP-dependent DNA ligase family.</text>
</comment>
<evidence type="ECO:0000256" key="7">
    <source>
        <dbReference type="ARBA" id="ARBA00022741"/>
    </source>
</evidence>
<evidence type="ECO:0000256" key="1">
    <source>
        <dbReference type="ARBA" id="ARBA00007572"/>
    </source>
</evidence>
<comment type="catalytic activity">
    <reaction evidence="14">
        <text>ATP + (deoxyribonucleotide)n-3'-hydroxyl + 5'-phospho-(deoxyribonucleotide)m = (deoxyribonucleotide)n+m + AMP + diphosphate.</text>
        <dbReference type="EC" id="6.5.1.1"/>
    </reaction>
</comment>
<dbReference type="InterPro" id="IPR012310">
    <property type="entry name" value="DNA_ligase_ATP-dep_cent"/>
</dbReference>
<evidence type="ECO:0000256" key="15">
    <source>
        <dbReference type="RuleBase" id="RU004196"/>
    </source>
</evidence>
<comment type="cofactor">
    <cofactor evidence="14">
        <name>Mg(2+)</name>
        <dbReference type="ChEBI" id="CHEBI:18420"/>
    </cofactor>
</comment>
<feature type="binding site" evidence="14">
    <location>
        <position position="261"/>
    </location>
    <ligand>
        <name>ATP</name>
        <dbReference type="ChEBI" id="CHEBI:30616"/>
    </ligand>
</feature>
<dbReference type="InterPro" id="IPR012308">
    <property type="entry name" value="DNA_ligase_ATP-dep_N"/>
</dbReference>
<keyword evidence="8 14" id="KW-0227">DNA damage</keyword>
<evidence type="ECO:0000256" key="13">
    <source>
        <dbReference type="ARBA" id="ARBA00023306"/>
    </source>
</evidence>
<dbReference type="Pfam" id="PF04679">
    <property type="entry name" value="DNA_ligase_A_C"/>
    <property type="match status" value="1"/>
</dbReference>
<dbReference type="PANTHER" id="PTHR45674">
    <property type="entry name" value="DNA LIGASE 1/3 FAMILY MEMBER"/>
    <property type="match status" value="1"/>
</dbReference>
<dbReference type="NCBIfam" id="TIGR00574">
    <property type="entry name" value="dnl1"/>
    <property type="match status" value="1"/>
</dbReference>
<proteinExistence type="inferred from homology"/>
<evidence type="ECO:0000256" key="6">
    <source>
        <dbReference type="ARBA" id="ARBA00022723"/>
    </source>
</evidence>
<dbReference type="GO" id="GO:0003910">
    <property type="term" value="F:DNA ligase (ATP) activity"/>
    <property type="evidence" value="ECO:0007669"/>
    <property type="project" value="UniProtKB-UniRule"/>
</dbReference>
<dbReference type="SUPFAM" id="SSF117018">
    <property type="entry name" value="ATP-dependent DNA ligase DNA-binding domain"/>
    <property type="match status" value="1"/>
</dbReference>
<keyword evidence="13 14" id="KW-0131">Cell cycle</keyword>
<keyword evidence="18" id="KW-1185">Reference proteome</keyword>
<evidence type="ECO:0000256" key="3">
    <source>
        <dbReference type="ARBA" id="ARBA00022598"/>
    </source>
</evidence>
<dbReference type="FunFam" id="1.10.3260.10:FF:000007">
    <property type="entry name" value="DNA ligase"/>
    <property type="match status" value="1"/>
</dbReference>
<keyword evidence="3 14" id="KW-0436">Ligase</keyword>
<evidence type="ECO:0000256" key="9">
    <source>
        <dbReference type="ARBA" id="ARBA00022840"/>
    </source>
</evidence>
<evidence type="ECO:0000256" key="10">
    <source>
        <dbReference type="ARBA" id="ARBA00022842"/>
    </source>
</evidence>
<dbReference type="Gene3D" id="3.30.470.30">
    <property type="entry name" value="DNA ligase/mRNA capping enzyme"/>
    <property type="match status" value="1"/>
</dbReference>
<keyword evidence="9 14" id="KW-0067">ATP-binding</keyword>
<accession>A0AAE3H9Y2</accession>
<dbReference type="Pfam" id="PF04675">
    <property type="entry name" value="DNA_ligase_A_N"/>
    <property type="match status" value="1"/>
</dbReference>